<comment type="catalytic activity">
    <reaction evidence="17">
        <text>L-seryl-[protein] + ATP = O-phospho-L-seryl-[protein] + ADP + H(+)</text>
        <dbReference type="Rhea" id="RHEA:17989"/>
        <dbReference type="Rhea" id="RHEA-COMP:9863"/>
        <dbReference type="Rhea" id="RHEA-COMP:11604"/>
        <dbReference type="ChEBI" id="CHEBI:15378"/>
        <dbReference type="ChEBI" id="CHEBI:29999"/>
        <dbReference type="ChEBI" id="CHEBI:30616"/>
        <dbReference type="ChEBI" id="CHEBI:83421"/>
        <dbReference type="ChEBI" id="CHEBI:456216"/>
        <dbReference type="EC" id="2.7.11.1"/>
    </reaction>
</comment>
<evidence type="ECO:0000313" key="23">
    <source>
        <dbReference type="EMBL" id="EOY05662.1"/>
    </source>
</evidence>
<dbReference type="Proteomes" id="UP000026915">
    <property type="component" value="Chromosome 4"/>
</dbReference>
<evidence type="ECO:0000256" key="3">
    <source>
        <dbReference type="ARBA" id="ARBA00022527"/>
    </source>
</evidence>
<keyword evidence="9 23" id="KW-0418">Kinase</keyword>
<reference evidence="23 24" key="1">
    <citation type="journal article" date="2013" name="Genome Biol.">
        <title>The genome sequence of the most widely cultivated cacao type and its use to identify candidate genes regulating pod color.</title>
        <authorList>
            <person name="Motamayor J.C."/>
            <person name="Mockaitis K."/>
            <person name="Schmutz J."/>
            <person name="Haiminen N."/>
            <person name="Iii D.L."/>
            <person name="Cornejo O."/>
            <person name="Findley S.D."/>
            <person name="Zheng P."/>
            <person name="Utro F."/>
            <person name="Royaert S."/>
            <person name="Saski C."/>
            <person name="Jenkins J."/>
            <person name="Podicheti R."/>
            <person name="Zhao M."/>
            <person name="Scheffler B.E."/>
            <person name="Stack J.C."/>
            <person name="Feltus F.A."/>
            <person name="Mustiga G.M."/>
            <person name="Amores F."/>
            <person name="Phillips W."/>
            <person name="Marelli J.P."/>
            <person name="May G.D."/>
            <person name="Shapiro H."/>
            <person name="Ma J."/>
            <person name="Bustamante C.D."/>
            <person name="Schnell R.J."/>
            <person name="Main D."/>
            <person name="Gilbert D."/>
            <person name="Parida L."/>
            <person name="Kuhn D.N."/>
        </authorList>
    </citation>
    <scope>NUCLEOTIDE SEQUENCE [LARGE SCALE GENOMIC DNA]</scope>
    <source>
        <strain evidence="24">cv. Matina 1-6</strain>
    </source>
</reference>
<keyword evidence="24" id="KW-1185">Reference proteome</keyword>
<dbReference type="OMA" id="KHIELHQ"/>
<evidence type="ECO:0000256" key="9">
    <source>
        <dbReference type="ARBA" id="ARBA00022777"/>
    </source>
</evidence>
<keyword evidence="10 18" id="KW-0067">ATP-binding</keyword>
<keyword evidence="4" id="KW-0245">EGF-like domain</keyword>
<dbReference type="InParanoid" id="A0A061EMU4"/>
<dbReference type="SMART" id="SM00220">
    <property type="entry name" value="S_TKc"/>
    <property type="match status" value="1"/>
</dbReference>
<dbReference type="PANTHER" id="PTHR47976">
    <property type="entry name" value="G-TYPE LECTIN S-RECEPTOR-LIKE SERINE/THREONINE-PROTEIN KINASE SD2-5"/>
    <property type="match status" value="1"/>
</dbReference>
<dbReference type="FunFam" id="1.10.510.10:FF:000537">
    <property type="entry name" value="Putative receptor-like protein kinase"/>
    <property type="match status" value="1"/>
</dbReference>
<dbReference type="FunFam" id="2.90.10.10:FF:000013">
    <property type="entry name" value="G-type lectin S-receptor-like serine/threonine-protein kinase LECRK1"/>
    <property type="match status" value="1"/>
</dbReference>
<evidence type="ECO:0000256" key="20">
    <source>
        <dbReference type="SAM" id="SignalP"/>
    </source>
</evidence>
<dbReference type="SMART" id="SM00108">
    <property type="entry name" value="B_lectin"/>
    <property type="match status" value="1"/>
</dbReference>
<dbReference type="eggNOG" id="ENOG502QVP7">
    <property type="taxonomic scope" value="Eukaryota"/>
</dbReference>
<evidence type="ECO:0000256" key="17">
    <source>
        <dbReference type="ARBA" id="ARBA00048679"/>
    </source>
</evidence>
<dbReference type="SUPFAM" id="SSF51110">
    <property type="entry name" value="alpha-D-mannose-specific plant lectins"/>
    <property type="match status" value="1"/>
</dbReference>
<feature type="chain" id="PRO_5001597378" description="non-specific serine/threonine protein kinase" evidence="20">
    <location>
        <begin position="23"/>
        <end position="908"/>
    </location>
</feature>
<dbReference type="InterPro" id="IPR011009">
    <property type="entry name" value="Kinase-like_dom_sf"/>
</dbReference>
<dbReference type="Gramene" id="EOY05662">
    <property type="protein sequence ID" value="EOY05662"/>
    <property type="gene ID" value="TCM_020606"/>
</dbReference>
<dbReference type="Pfam" id="PF01453">
    <property type="entry name" value="B_lectin"/>
    <property type="match status" value="1"/>
</dbReference>
<evidence type="ECO:0000256" key="16">
    <source>
        <dbReference type="ARBA" id="ARBA00047899"/>
    </source>
</evidence>
<evidence type="ECO:0000256" key="6">
    <source>
        <dbReference type="ARBA" id="ARBA00022692"/>
    </source>
</evidence>
<evidence type="ECO:0000259" key="21">
    <source>
        <dbReference type="PROSITE" id="PS50011"/>
    </source>
</evidence>
<dbReference type="PROSITE" id="PS00107">
    <property type="entry name" value="PROTEIN_KINASE_ATP"/>
    <property type="match status" value="1"/>
</dbReference>
<evidence type="ECO:0000313" key="24">
    <source>
        <dbReference type="Proteomes" id="UP000026915"/>
    </source>
</evidence>
<evidence type="ECO:0000256" key="14">
    <source>
        <dbReference type="ARBA" id="ARBA00023170"/>
    </source>
</evidence>
<feature type="signal peptide" evidence="20">
    <location>
        <begin position="1"/>
        <end position="22"/>
    </location>
</feature>
<keyword evidence="6 19" id="KW-0812">Transmembrane</keyword>
<evidence type="ECO:0000256" key="19">
    <source>
        <dbReference type="SAM" id="Phobius"/>
    </source>
</evidence>
<evidence type="ECO:0000256" key="8">
    <source>
        <dbReference type="ARBA" id="ARBA00022741"/>
    </source>
</evidence>
<evidence type="ECO:0000256" key="15">
    <source>
        <dbReference type="ARBA" id="ARBA00023180"/>
    </source>
</evidence>
<keyword evidence="15" id="KW-0325">Glycoprotein</keyword>
<dbReference type="InterPro" id="IPR008271">
    <property type="entry name" value="Ser/Thr_kinase_AS"/>
</dbReference>
<dbReference type="Gene3D" id="2.90.10.10">
    <property type="entry name" value="Bulb-type lectin domain"/>
    <property type="match status" value="1"/>
</dbReference>
<dbReference type="GO" id="GO:0004674">
    <property type="term" value="F:protein serine/threonine kinase activity"/>
    <property type="evidence" value="ECO:0007669"/>
    <property type="project" value="UniProtKB-KW"/>
</dbReference>
<dbReference type="Gene3D" id="1.10.510.10">
    <property type="entry name" value="Transferase(Phosphotransferase) domain 1"/>
    <property type="match status" value="1"/>
</dbReference>
<evidence type="ECO:0000256" key="12">
    <source>
        <dbReference type="ARBA" id="ARBA00023136"/>
    </source>
</evidence>
<evidence type="ECO:0000256" key="13">
    <source>
        <dbReference type="ARBA" id="ARBA00023157"/>
    </source>
</evidence>
<dbReference type="PROSITE" id="PS50011">
    <property type="entry name" value="PROTEIN_KINASE_DOM"/>
    <property type="match status" value="2"/>
</dbReference>
<evidence type="ECO:0000259" key="22">
    <source>
        <dbReference type="PROSITE" id="PS50927"/>
    </source>
</evidence>
<organism evidence="23 24">
    <name type="scientific">Theobroma cacao</name>
    <name type="common">Cacao</name>
    <name type="synonym">Cocoa</name>
    <dbReference type="NCBI Taxonomy" id="3641"/>
    <lineage>
        <taxon>Eukaryota</taxon>
        <taxon>Viridiplantae</taxon>
        <taxon>Streptophyta</taxon>
        <taxon>Embryophyta</taxon>
        <taxon>Tracheophyta</taxon>
        <taxon>Spermatophyta</taxon>
        <taxon>Magnoliopsida</taxon>
        <taxon>eudicotyledons</taxon>
        <taxon>Gunneridae</taxon>
        <taxon>Pentapetalae</taxon>
        <taxon>rosids</taxon>
        <taxon>malvids</taxon>
        <taxon>Malvales</taxon>
        <taxon>Malvaceae</taxon>
        <taxon>Byttnerioideae</taxon>
        <taxon>Theobroma</taxon>
    </lineage>
</organism>
<dbReference type="PROSITE" id="PS50927">
    <property type="entry name" value="BULB_LECTIN"/>
    <property type="match status" value="1"/>
</dbReference>
<dbReference type="EC" id="2.7.11.1" evidence="2"/>
<gene>
    <name evidence="23" type="ORF">TCM_020606</name>
</gene>
<feature type="domain" description="Protein kinase" evidence="21">
    <location>
        <begin position="822"/>
        <end position="908"/>
    </location>
</feature>
<dbReference type="Pfam" id="PF00069">
    <property type="entry name" value="Pkinase"/>
    <property type="match status" value="1"/>
</dbReference>
<dbReference type="InterPro" id="IPR051343">
    <property type="entry name" value="G-type_lectin_kinases/EP1-like"/>
</dbReference>
<dbReference type="PANTHER" id="PTHR47976:SF62">
    <property type="entry name" value="RECEPTOR-LIKE SERINE_THREONINE-PROTEIN KINASE"/>
    <property type="match status" value="1"/>
</dbReference>
<evidence type="ECO:0000256" key="1">
    <source>
        <dbReference type="ARBA" id="ARBA00004479"/>
    </source>
</evidence>
<accession>A0A061EMU4</accession>
<dbReference type="GO" id="GO:0106310">
    <property type="term" value="F:protein serine kinase activity"/>
    <property type="evidence" value="ECO:0007669"/>
    <property type="project" value="RHEA"/>
</dbReference>
<keyword evidence="14 23" id="KW-0675">Receptor</keyword>
<evidence type="ECO:0000256" key="4">
    <source>
        <dbReference type="ARBA" id="ARBA00022536"/>
    </source>
</evidence>
<feature type="transmembrane region" description="Helical" evidence="19">
    <location>
        <begin position="282"/>
        <end position="300"/>
    </location>
</feature>
<evidence type="ECO:0000256" key="7">
    <source>
        <dbReference type="ARBA" id="ARBA00022729"/>
    </source>
</evidence>
<evidence type="ECO:0000256" key="5">
    <source>
        <dbReference type="ARBA" id="ARBA00022679"/>
    </source>
</evidence>
<evidence type="ECO:0000256" key="10">
    <source>
        <dbReference type="ARBA" id="ARBA00022840"/>
    </source>
</evidence>
<dbReference type="GO" id="GO:0016020">
    <property type="term" value="C:membrane"/>
    <property type="evidence" value="ECO:0007669"/>
    <property type="project" value="UniProtKB-SubCell"/>
</dbReference>
<dbReference type="Gene3D" id="2.90.10.30">
    <property type="match status" value="1"/>
</dbReference>
<dbReference type="InterPro" id="IPR036426">
    <property type="entry name" value="Bulb-type_lectin_dom_sf"/>
</dbReference>
<comment type="subcellular location">
    <subcellularLocation>
        <location evidence="1">Membrane</location>
        <topology evidence="1">Single-pass type I membrane protein</topology>
    </subcellularLocation>
</comment>
<feature type="domain" description="Protein kinase" evidence="21">
    <location>
        <begin position="320"/>
        <end position="611"/>
    </location>
</feature>
<keyword evidence="3" id="KW-0723">Serine/threonine-protein kinase</keyword>
<dbReference type="GO" id="GO:0005524">
    <property type="term" value="F:ATP binding"/>
    <property type="evidence" value="ECO:0007669"/>
    <property type="project" value="UniProtKB-UniRule"/>
</dbReference>
<proteinExistence type="predicted"/>
<name>A0A061EMU4_THECC</name>
<dbReference type="FunFam" id="3.30.200.20:FF:000059">
    <property type="entry name" value="S-receptor-like serine/threonine-protein kinase"/>
    <property type="match status" value="1"/>
</dbReference>
<dbReference type="PROSITE" id="PS00108">
    <property type="entry name" value="PROTEIN_KINASE_ST"/>
    <property type="match status" value="1"/>
</dbReference>
<protein>
    <recommendedName>
        <fullName evidence="2">non-specific serine/threonine protein kinase</fullName>
        <ecNumber evidence="2">2.7.11.1</ecNumber>
    </recommendedName>
</protein>
<dbReference type="InterPro" id="IPR001480">
    <property type="entry name" value="Bulb-type_lectin_dom"/>
</dbReference>
<dbReference type="Gene3D" id="3.30.200.20">
    <property type="entry name" value="Phosphorylase Kinase, domain 1"/>
    <property type="match status" value="2"/>
</dbReference>
<dbReference type="SUPFAM" id="SSF56112">
    <property type="entry name" value="Protein kinase-like (PK-like)"/>
    <property type="match status" value="2"/>
</dbReference>
<dbReference type="InterPro" id="IPR017441">
    <property type="entry name" value="Protein_kinase_ATP_BS"/>
</dbReference>
<dbReference type="EMBL" id="CM001882">
    <property type="protein sequence ID" value="EOY05662.1"/>
    <property type="molecule type" value="Genomic_DNA"/>
</dbReference>
<evidence type="ECO:0000256" key="2">
    <source>
        <dbReference type="ARBA" id="ARBA00012513"/>
    </source>
</evidence>
<keyword evidence="11 19" id="KW-1133">Transmembrane helix</keyword>
<dbReference type="CDD" id="cd00028">
    <property type="entry name" value="B_lectin"/>
    <property type="match status" value="1"/>
</dbReference>
<dbReference type="InterPro" id="IPR000719">
    <property type="entry name" value="Prot_kinase_dom"/>
</dbReference>
<feature type="binding site" evidence="18">
    <location>
        <position position="853"/>
    </location>
    <ligand>
        <name>ATP</name>
        <dbReference type="ChEBI" id="CHEBI:30616"/>
    </ligand>
</feature>
<comment type="catalytic activity">
    <reaction evidence="16">
        <text>L-threonyl-[protein] + ATP = O-phospho-L-threonyl-[protein] + ADP + H(+)</text>
        <dbReference type="Rhea" id="RHEA:46608"/>
        <dbReference type="Rhea" id="RHEA-COMP:11060"/>
        <dbReference type="Rhea" id="RHEA-COMP:11605"/>
        <dbReference type="ChEBI" id="CHEBI:15378"/>
        <dbReference type="ChEBI" id="CHEBI:30013"/>
        <dbReference type="ChEBI" id="CHEBI:30616"/>
        <dbReference type="ChEBI" id="CHEBI:61977"/>
        <dbReference type="ChEBI" id="CHEBI:456216"/>
        <dbReference type="EC" id="2.7.11.1"/>
    </reaction>
</comment>
<dbReference type="Pfam" id="PF07714">
    <property type="entry name" value="PK_Tyr_Ser-Thr"/>
    <property type="match status" value="1"/>
</dbReference>
<sequence>MAATRILVWTLLLLCFILGSSAQTTNNTINLGSSITAGSNSSWRSTSGDFAFGFYLLPRGLFLVGIWFDKIPEKTLVWSANRDDPSRNGSTIDLTDNGQLVLTHSNGTKFTIFNGTSTSSALMQDDGNFVLRESSSRVIWRSFDFPTDTILLGQNLVMGQKLYSNANGTVDYSTGRYMLEVQGLDGNVVLSAFKFADAGYWNTATNGRKNVSLTFNQSAALMSVVSDGSIIQPLSTTSQVPSPTREYYHRATINDLGNFNSWFTIKKMAPNGQWSGKLLQNLAQLLAFAGCLVFALYLIIELLAANACVIDDADFPSHRFADLERIKSMDVNECKNKVMEDCFCMAAVLDGTDCIKKRMPLLNENENIEVAVKQLEKVVEQGEKEFLTEVRVIGLTHHKNLVRLVGFCNEKNHRLLVYELMKNGTLYSFLFGEEKPSWDQRADIVLGISRGLLYLHEECETQIIHCDIKPQNVLLDDSFTAKIADFGLAKLMMKDQTKTSTNVRGTMGYVAPEWLKNAPVTTKVDVYSFGVLLLEIVFCRKHIELHQVDGETTGDEMILIDWVLCSVRTNNLGAIVSHDSEVLMLSKFCRLHARIHASWRSLADVFDEPCCLNSVCGVNSLCNSANNETSRCSCLPGFIPVDETNLSKGWHPETLINYCEDHSLENFMVQVMDDTGFPARDFEDLSRILNTELEGCKKAVMEDCYTMAASLEDSTCHRKRYPLLNARKTASTIGIKAIIKVPRSTGNPDFRRDKRTKKISSQVVLKIGLIVIATLAFLLAATAVYYHPAVRRLMKRKSSLNVDAIGVGFREFTFQELHDATNGFGKALGRGSSGKVYSGRLRLKDVAIEIAVKILEKEIEKSEKEFMTELKIIGRTYHKNLVRLLGFCVENDQHLLVYGKWGFIKVPI</sequence>
<dbReference type="HOGENOM" id="CLU_319751_0_0_1"/>
<dbReference type="AlphaFoldDB" id="A0A061EMU4"/>
<feature type="transmembrane region" description="Helical" evidence="19">
    <location>
        <begin position="763"/>
        <end position="786"/>
    </location>
</feature>
<keyword evidence="8 18" id="KW-0547">Nucleotide-binding</keyword>
<dbReference type="InterPro" id="IPR001245">
    <property type="entry name" value="Ser-Thr/Tyr_kinase_cat_dom"/>
</dbReference>
<feature type="transmembrane region" description="Helical" evidence="19">
    <location>
        <begin position="50"/>
        <end position="68"/>
    </location>
</feature>
<dbReference type="GO" id="GO:0004672">
    <property type="term" value="F:protein kinase activity"/>
    <property type="evidence" value="ECO:0000318"/>
    <property type="project" value="GO_Central"/>
</dbReference>
<keyword evidence="5" id="KW-0808">Transferase</keyword>
<keyword evidence="12 19" id="KW-0472">Membrane</keyword>
<feature type="domain" description="Bulb-type lectin" evidence="22">
    <location>
        <begin position="20"/>
        <end position="144"/>
    </location>
</feature>
<keyword evidence="13" id="KW-1015">Disulfide bond</keyword>
<keyword evidence="7 20" id="KW-0732">Signal</keyword>
<evidence type="ECO:0000256" key="18">
    <source>
        <dbReference type="PROSITE-ProRule" id="PRU10141"/>
    </source>
</evidence>
<evidence type="ECO:0000256" key="11">
    <source>
        <dbReference type="ARBA" id="ARBA00022989"/>
    </source>
</evidence>